<evidence type="ECO:0008006" key="3">
    <source>
        <dbReference type="Google" id="ProtNLM"/>
    </source>
</evidence>
<evidence type="ECO:0000313" key="2">
    <source>
        <dbReference type="Proteomes" id="UP000394068"/>
    </source>
</evidence>
<gene>
    <name evidence="1" type="ORF">NCTC5386_00722</name>
</gene>
<dbReference type="AlphaFoldDB" id="A0A4U9XJD0"/>
<dbReference type="Proteomes" id="UP000394068">
    <property type="component" value="Unassembled WGS sequence"/>
</dbReference>
<sequence>MAELFWENLALLLAEKEMSWADLTRKMFAGSYHYPSEFNRLYQKIRYYKSTCQMPQTKWVEKIVLVLEVDYEDLFRR</sequence>
<organism evidence="1 2">
    <name type="scientific">Streptococcus pseudoporcinus</name>
    <dbReference type="NCBI Taxonomy" id="361101"/>
    <lineage>
        <taxon>Bacteria</taxon>
        <taxon>Bacillati</taxon>
        <taxon>Bacillota</taxon>
        <taxon>Bacilli</taxon>
        <taxon>Lactobacillales</taxon>
        <taxon>Streptococcaceae</taxon>
        <taxon>Streptococcus</taxon>
    </lineage>
</organism>
<dbReference type="EMBL" id="CABEHT010000001">
    <property type="protein sequence ID" value="VTS12885.1"/>
    <property type="molecule type" value="Genomic_DNA"/>
</dbReference>
<evidence type="ECO:0000313" key="1">
    <source>
        <dbReference type="EMBL" id="VTS12885.1"/>
    </source>
</evidence>
<name>A0A4U9XJD0_9STRE</name>
<reference evidence="1 2" key="1">
    <citation type="submission" date="2019-05" db="EMBL/GenBank/DDBJ databases">
        <authorList>
            <consortium name="Pathogen Informatics"/>
        </authorList>
    </citation>
    <scope>NUCLEOTIDE SEQUENCE [LARGE SCALE GENOMIC DNA]</scope>
    <source>
        <strain evidence="1 2">NCTC5386</strain>
    </source>
</reference>
<protein>
    <recommendedName>
        <fullName evidence="3">Transcriptional regulator</fullName>
    </recommendedName>
</protein>
<dbReference type="RefSeq" id="WP_077322227.1">
    <property type="nucleotide sequence ID" value="NZ_CABEHT010000001.1"/>
</dbReference>
<proteinExistence type="predicted"/>
<accession>A0A4U9XJD0</accession>